<sequence>MGQIVISSDKVGRTLAKSRLLPAVPSPRFDLAFQIDSPDSVPRQAVLLFEVRSSGKEVLGSCRATLQDLLSSA</sequence>
<proteinExistence type="predicted"/>
<dbReference type="Proteomes" id="UP001159363">
    <property type="component" value="Chromosome 8"/>
</dbReference>
<protein>
    <submittedName>
        <fullName evidence="1">Uncharacterized protein</fullName>
    </submittedName>
</protein>
<accession>A0ABQ9GW59</accession>
<organism evidence="1 2">
    <name type="scientific">Dryococelus australis</name>
    <dbReference type="NCBI Taxonomy" id="614101"/>
    <lineage>
        <taxon>Eukaryota</taxon>
        <taxon>Metazoa</taxon>
        <taxon>Ecdysozoa</taxon>
        <taxon>Arthropoda</taxon>
        <taxon>Hexapoda</taxon>
        <taxon>Insecta</taxon>
        <taxon>Pterygota</taxon>
        <taxon>Neoptera</taxon>
        <taxon>Polyneoptera</taxon>
        <taxon>Phasmatodea</taxon>
        <taxon>Verophasmatodea</taxon>
        <taxon>Anareolatae</taxon>
        <taxon>Phasmatidae</taxon>
        <taxon>Eurycanthinae</taxon>
        <taxon>Dryococelus</taxon>
    </lineage>
</organism>
<keyword evidence="2" id="KW-1185">Reference proteome</keyword>
<evidence type="ECO:0000313" key="1">
    <source>
        <dbReference type="EMBL" id="KAJ8876233.1"/>
    </source>
</evidence>
<reference evidence="1 2" key="1">
    <citation type="submission" date="2023-02" db="EMBL/GenBank/DDBJ databases">
        <title>LHISI_Scaffold_Assembly.</title>
        <authorList>
            <person name="Stuart O.P."/>
            <person name="Cleave R."/>
            <person name="Magrath M.J.L."/>
            <person name="Mikheyev A.S."/>
        </authorList>
    </citation>
    <scope>NUCLEOTIDE SEQUENCE [LARGE SCALE GENOMIC DNA]</scope>
    <source>
        <strain evidence="1">Daus_M_001</strain>
        <tissue evidence="1">Leg muscle</tissue>
    </source>
</reference>
<name>A0ABQ9GW59_9NEOP</name>
<gene>
    <name evidence="1" type="ORF">PR048_024143</name>
</gene>
<evidence type="ECO:0000313" key="2">
    <source>
        <dbReference type="Proteomes" id="UP001159363"/>
    </source>
</evidence>
<comment type="caution">
    <text evidence="1">The sequence shown here is derived from an EMBL/GenBank/DDBJ whole genome shotgun (WGS) entry which is preliminary data.</text>
</comment>
<dbReference type="EMBL" id="JARBHB010000009">
    <property type="protein sequence ID" value="KAJ8876233.1"/>
    <property type="molecule type" value="Genomic_DNA"/>
</dbReference>